<organism evidence="1 2">
    <name type="scientific">Candidatus Gottesmanbacteria bacterium RIFCSPHIGHO2_02_FULL_39_11</name>
    <dbReference type="NCBI Taxonomy" id="1798382"/>
    <lineage>
        <taxon>Bacteria</taxon>
        <taxon>Candidatus Gottesmaniibacteriota</taxon>
    </lineage>
</organism>
<comment type="caution">
    <text evidence="1">The sequence shown here is derived from an EMBL/GenBank/DDBJ whole genome shotgun (WGS) entry which is preliminary data.</text>
</comment>
<reference evidence="1 2" key="1">
    <citation type="journal article" date="2016" name="Nat. Commun.">
        <title>Thousands of microbial genomes shed light on interconnected biogeochemical processes in an aquifer system.</title>
        <authorList>
            <person name="Anantharaman K."/>
            <person name="Brown C.T."/>
            <person name="Hug L.A."/>
            <person name="Sharon I."/>
            <person name="Castelle C.J."/>
            <person name="Probst A.J."/>
            <person name="Thomas B.C."/>
            <person name="Singh A."/>
            <person name="Wilkins M.J."/>
            <person name="Karaoz U."/>
            <person name="Brodie E.L."/>
            <person name="Williams K.H."/>
            <person name="Hubbard S.S."/>
            <person name="Banfield J.F."/>
        </authorList>
    </citation>
    <scope>NUCLEOTIDE SEQUENCE [LARGE SCALE GENOMIC DNA]</scope>
</reference>
<evidence type="ECO:0000313" key="1">
    <source>
        <dbReference type="EMBL" id="OGG15513.1"/>
    </source>
</evidence>
<proteinExistence type="predicted"/>
<dbReference type="EMBL" id="MFJL01000024">
    <property type="protein sequence ID" value="OGG15513.1"/>
    <property type="molecule type" value="Genomic_DNA"/>
</dbReference>
<protein>
    <recommendedName>
        <fullName evidence="3">Antitoxin</fullName>
    </recommendedName>
</protein>
<gene>
    <name evidence="1" type="ORF">A3D77_06730</name>
</gene>
<dbReference type="Proteomes" id="UP000176923">
    <property type="component" value="Unassembled WGS sequence"/>
</dbReference>
<dbReference type="STRING" id="1798382.A3D77_06730"/>
<sequence>MKKINNNDPFANLVLDEEEKLMEQSLEKGDFQENPNLKDTKNMLEEAASRYVELHNSKPITLRVNQLDLIKIKAKAKRKQIPYQTLLGALLHDFAEGERELSIK</sequence>
<dbReference type="AlphaFoldDB" id="A0A1F5ZT25"/>
<evidence type="ECO:0008006" key="3">
    <source>
        <dbReference type="Google" id="ProtNLM"/>
    </source>
</evidence>
<name>A0A1F5ZT25_9BACT</name>
<evidence type="ECO:0000313" key="2">
    <source>
        <dbReference type="Proteomes" id="UP000176923"/>
    </source>
</evidence>
<accession>A0A1F5ZT25</accession>